<dbReference type="InterPro" id="IPR014729">
    <property type="entry name" value="Rossmann-like_a/b/a_fold"/>
</dbReference>
<dbReference type="AlphaFoldDB" id="A0A085VVU3"/>
<dbReference type="EC" id="6.3.5.4" evidence="3"/>
<evidence type="ECO:0000256" key="6">
    <source>
        <dbReference type="ARBA" id="ARBA00048741"/>
    </source>
</evidence>
<reference evidence="10 11" key="1">
    <citation type="submission" date="2014-04" db="EMBL/GenBank/DDBJ databases">
        <title>Genome assembly of Hyalangium minutum DSM 14724.</title>
        <authorList>
            <person name="Sharma G."/>
            <person name="Subramanian S."/>
        </authorList>
    </citation>
    <scope>NUCLEOTIDE SEQUENCE [LARGE SCALE GENOMIC DNA]</scope>
    <source>
        <strain evidence="10 11">DSM 14724</strain>
    </source>
</reference>
<dbReference type="Pfam" id="PF00733">
    <property type="entry name" value="Asn_synthase"/>
    <property type="match status" value="1"/>
</dbReference>
<keyword evidence="4" id="KW-0547">Nucleotide-binding</keyword>
<dbReference type="STRING" id="394096.DB31_6148"/>
<evidence type="ECO:0000256" key="1">
    <source>
        <dbReference type="ARBA" id="ARBA00005187"/>
    </source>
</evidence>
<dbReference type="InterPro" id="IPR017932">
    <property type="entry name" value="GATase_2_dom"/>
</dbReference>
<dbReference type="SUPFAM" id="SSF52402">
    <property type="entry name" value="Adenine nucleotide alpha hydrolases-like"/>
    <property type="match status" value="1"/>
</dbReference>
<dbReference type="Gene3D" id="3.40.50.620">
    <property type="entry name" value="HUPs"/>
    <property type="match status" value="1"/>
</dbReference>
<sequence length="564" mass="61972">MTRRRPTGRVGGLVSTAVSPEQARSASEAMVRSLGPGAQVLSPAQGSALVADWDACWLDGKRLEELSQWRALVAAGRLSEVNGAFALAWVSDGELRLSRDAIGERTLYYSKVPQGWIFASTIHALLASGLVPRRLHLRGVATYLSYAYLPGEETLVEGVLEVLPGEVVHLPLGGGAPRRESFWSVPEEVDASAPLPPESEEALRQQLRVELEGAVHRRLPSGEKVGAFLSGGLDSSLVVALAKRLHDQEVITWSVSFGPEYRNELPFSTLVADHCRTTHRIVELSPQVIVHHLDETIALHSDPIGDPLTVPNALLFREASAEVGVVLNGEGGDPCFGGPKNLPMLLAELYGDVAGAEDASLARERSYLRAHLKCFDDFDLALSRKMKEALAAQPIEASLVPLFTDPRWKTFVGKLMALNLILKGAHHILHKVDEVSAPFGMLPRAPLFDERVAEVAFRAPPQIKLKGSVEKYLLKRAVEDLLPRDIIERPKSGMLVPVEGWFQGPLLPQARQRLLDGLPRWELFDRAWLERLLSGKLGGLRPRHGVKIWLLITLEAWLRKVLAP</sequence>
<dbReference type="Gene3D" id="3.60.20.10">
    <property type="entry name" value="Glutamine Phosphoribosylpyrophosphate, subunit 1, domain 1"/>
    <property type="match status" value="1"/>
</dbReference>
<dbReference type="PANTHER" id="PTHR43284:SF1">
    <property type="entry name" value="ASPARAGINE SYNTHETASE"/>
    <property type="match status" value="1"/>
</dbReference>
<protein>
    <recommendedName>
        <fullName evidence="3">asparagine synthase (glutamine-hydrolyzing)</fullName>
        <ecNumber evidence="3">6.3.5.4</ecNumber>
    </recommendedName>
</protein>
<dbReference type="InterPro" id="IPR006426">
    <property type="entry name" value="Asn_synth_AEB"/>
</dbReference>
<evidence type="ECO:0000313" key="10">
    <source>
        <dbReference type="EMBL" id="KFE59556.1"/>
    </source>
</evidence>
<name>A0A085VVU3_9BACT</name>
<feature type="domain" description="Asparagine synthetase" evidence="8">
    <location>
        <begin position="207"/>
        <end position="559"/>
    </location>
</feature>
<evidence type="ECO:0000259" key="8">
    <source>
        <dbReference type="Pfam" id="PF00733"/>
    </source>
</evidence>
<dbReference type="CDD" id="cd01991">
    <property type="entry name" value="Asn_synthase_B_C"/>
    <property type="match status" value="1"/>
</dbReference>
<dbReference type="GO" id="GO:0004066">
    <property type="term" value="F:asparagine synthase (glutamine-hydrolyzing) activity"/>
    <property type="evidence" value="ECO:0007669"/>
    <property type="project" value="UniProtKB-EC"/>
</dbReference>
<evidence type="ECO:0000313" key="11">
    <source>
        <dbReference type="Proteomes" id="UP000028725"/>
    </source>
</evidence>
<comment type="catalytic activity">
    <reaction evidence="6">
        <text>L-aspartate + L-glutamine + ATP + H2O = L-asparagine + L-glutamate + AMP + diphosphate + H(+)</text>
        <dbReference type="Rhea" id="RHEA:12228"/>
        <dbReference type="ChEBI" id="CHEBI:15377"/>
        <dbReference type="ChEBI" id="CHEBI:15378"/>
        <dbReference type="ChEBI" id="CHEBI:29985"/>
        <dbReference type="ChEBI" id="CHEBI:29991"/>
        <dbReference type="ChEBI" id="CHEBI:30616"/>
        <dbReference type="ChEBI" id="CHEBI:33019"/>
        <dbReference type="ChEBI" id="CHEBI:58048"/>
        <dbReference type="ChEBI" id="CHEBI:58359"/>
        <dbReference type="ChEBI" id="CHEBI:456215"/>
        <dbReference type="EC" id="6.3.5.4"/>
    </reaction>
</comment>
<keyword evidence="11" id="KW-1185">Reference proteome</keyword>
<proteinExistence type="inferred from homology"/>
<dbReference type="InterPro" id="IPR051786">
    <property type="entry name" value="ASN_synthetase/amidase"/>
</dbReference>
<evidence type="ECO:0000256" key="5">
    <source>
        <dbReference type="ARBA" id="ARBA00022840"/>
    </source>
</evidence>
<dbReference type="Proteomes" id="UP000028725">
    <property type="component" value="Unassembled WGS sequence"/>
</dbReference>
<evidence type="ECO:0000256" key="7">
    <source>
        <dbReference type="PIRSR" id="PIRSR001589-3"/>
    </source>
</evidence>
<dbReference type="PIRSF" id="PIRSF001589">
    <property type="entry name" value="Asn_synthetase_glu-h"/>
    <property type="match status" value="1"/>
</dbReference>
<dbReference type="PANTHER" id="PTHR43284">
    <property type="entry name" value="ASPARAGINE SYNTHETASE (GLUTAMINE-HYDROLYZING)"/>
    <property type="match status" value="1"/>
</dbReference>
<evidence type="ECO:0000256" key="4">
    <source>
        <dbReference type="ARBA" id="ARBA00022741"/>
    </source>
</evidence>
<dbReference type="GO" id="GO:0005829">
    <property type="term" value="C:cytosol"/>
    <property type="evidence" value="ECO:0007669"/>
    <property type="project" value="TreeGrafter"/>
</dbReference>
<feature type="domain" description="Glutamine amidotransferase type-2" evidence="9">
    <location>
        <begin position="77"/>
        <end position="127"/>
    </location>
</feature>
<dbReference type="GO" id="GO:0006529">
    <property type="term" value="P:asparagine biosynthetic process"/>
    <property type="evidence" value="ECO:0007669"/>
    <property type="project" value="InterPro"/>
</dbReference>
<dbReference type="PATRIC" id="fig|394096.3.peg.8865"/>
<dbReference type="InterPro" id="IPR029055">
    <property type="entry name" value="Ntn_hydrolases_N"/>
</dbReference>
<dbReference type="GO" id="GO:0005524">
    <property type="term" value="F:ATP binding"/>
    <property type="evidence" value="ECO:0007669"/>
    <property type="project" value="UniProtKB-KW"/>
</dbReference>
<keyword evidence="5" id="KW-0067">ATP-binding</keyword>
<evidence type="ECO:0000259" key="9">
    <source>
        <dbReference type="Pfam" id="PF13537"/>
    </source>
</evidence>
<comment type="pathway">
    <text evidence="1">Amino-acid biosynthesis; L-asparagine biosynthesis; L-asparagine from L-aspartate (L-Gln route): step 1/1.</text>
</comment>
<dbReference type="Pfam" id="PF13537">
    <property type="entry name" value="GATase_7"/>
    <property type="match status" value="1"/>
</dbReference>
<comment type="similarity">
    <text evidence="2">Belongs to the asparagine synthetase family.</text>
</comment>
<evidence type="ECO:0000256" key="3">
    <source>
        <dbReference type="ARBA" id="ARBA00012737"/>
    </source>
</evidence>
<evidence type="ECO:0000256" key="2">
    <source>
        <dbReference type="ARBA" id="ARBA00005752"/>
    </source>
</evidence>
<dbReference type="SUPFAM" id="SSF56235">
    <property type="entry name" value="N-terminal nucleophile aminohydrolases (Ntn hydrolases)"/>
    <property type="match status" value="1"/>
</dbReference>
<comment type="caution">
    <text evidence="10">The sequence shown here is derived from an EMBL/GenBank/DDBJ whole genome shotgun (WGS) entry which is preliminary data.</text>
</comment>
<dbReference type="EMBL" id="JMCB01000033">
    <property type="protein sequence ID" value="KFE59556.1"/>
    <property type="molecule type" value="Genomic_DNA"/>
</dbReference>
<feature type="site" description="Important for beta-aspartyl-AMP intermediate formation" evidence="7">
    <location>
        <position position="330"/>
    </location>
</feature>
<accession>A0A085VVU3</accession>
<organism evidence="10 11">
    <name type="scientific">Hyalangium minutum</name>
    <dbReference type="NCBI Taxonomy" id="394096"/>
    <lineage>
        <taxon>Bacteria</taxon>
        <taxon>Pseudomonadati</taxon>
        <taxon>Myxococcota</taxon>
        <taxon>Myxococcia</taxon>
        <taxon>Myxococcales</taxon>
        <taxon>Cystobacterineae</taxon>
        <taxon>Archangiaceae</taxon>
        <taxon>Hyalangium</taxon>
    </lineage>
</organism>
<gene>
    <name evidence="10" type="ORF">DB31_6148</name>
</gene>
<dbReference type="InterPro" id="IPR001962">
    <property type="entry name" value="Asn_synthase"/>
</dbReference>